<keyword evidence="5 8" id="KW-1133">Transmembrane helix</keyword>
<evidence type="ECO:0000256" key="1">
    <source>
        <dbReference type="ARBA" id="ARBA00004141"/>
    </source>
</evidence>
<feature type="domain" description="Cation efflux protein cytoplasmic" evidence="10">
    <location>
        <begin position="423"/>
        <end position="499"/>
    </location>
</feature>
<dbReference type="Gene3D" id="3.30.70.1350">
    <property type="entry name" value="Cation efflux protein, cytoplasmic domain"/>
    <property type="match status" value="3"/>
</dbReference>
<keyword evidence="6 8" id="KW-0472">Membrane</keyword>
<dbReference type="FunFam" id="1.20.1510.10:FF:000006">
    <property type="entry name" value="Divalent cation efflux transporter"/>
    <property type="match status" value="1"/>
</dbReference>
<dbReference type="Pfam" id="PF01545">
    <property type="entry name" value="Cation_efflux"/>
    <property type="match status" value="1"/>
</dbReference>
<feature type="transmembrane region" description="Helical" evidence="8">
    <location>
        <begin position="82"/>
        <end position="99"/>
    </location>
</feature>
<dbReference type="GO" id="GO:0015341">
    <property type="term" value="F:zinc efflux antiporter activity"/>
    <property type="evidence" value="ECO:0007669"/>
    <property type="project" value="TreeGrafter"/>
</dbReference>
<evidence type="ECO:0000259" key="10">
    <source>
        <dbReference type="Pfam" id="PF16916"/>
    </source>
</evidence>
<dbReference type="PANTHER" id="PTHR43840">
    <property type="entry name" value="MITOCHONDRIAL METAL TRANSPORTER 1-RELATED"/>
    <property type="match status" value="1"/>
</dbReference>
<keyword evidence="12" id="KW-1185">Reference proteome</keyword>
<evidence type="ECO:0000256" key="2">
    <source>
        <dbReference type="ARBA" id="ARBA00008114"/>
    </source>
</evidence>
<dbReference type="SUPFAM" id="SSF160240">
    <property type="entry name" value="Cation efflux protein cytoplasmic domain-like"/>
    <property type="match status" value="3"/>
</dbReference>
<dbReference type="GO" id="GO:0005886">
    <property type="term" value="C:plasma membrane"/>
    <property type="evidence" value="ECO:0007669"/>
    <property type="project" value="TreeGrafter"/>
</dbReference>
<evidence type="ECO:0000256" key="8">
    <source>
        <dbReference type="SAM" id="Phobius"/>
    </source>
</evidence>
<reference evidence="11" key="1">
    <citation type="submission" date="2020-12" db="EMBL/GenBank/DDBJ databases">
        <title>Methylobrevis albus sp. nov., isolated from fresh water lack sediment.</title>
        <authorList>
            <person name="Zou Q."/>
        </authorList>
    </citation>
    <scope>NUCLEOTIDE SEQUENCE</scope>
    <source>
        <strain evidence="11">L22</strain>
    </source>
</reference>
<feature type="domain" description="Cation efflux protein transmembrane" evidence="9">
    <location>
        <begin position="53"/>
        <end position="246"/>
    </location>
</feature>
<feature type="transmembrane region" description="Helical" evidence="8">
    <location>
        <begin position="153"/>
        <end position="170"/>
    </location>
</feature>
<comment type="similarity">
    <text evidence="2">Belongs to the cation diffusion facilitator (CDF) transporter (TC 2.A.4) family.</text>
</comment>
<dbReference type="GO" id="GO:0015093">
    <property type="term" value="F:ferrous iron transmembrane transporter activity"/>
    <property type="evidence" value="ECO:0007669"/>
    <property type="project" value="TreeGrafter"/>
</dbReference>
<comment type="subcellular location">
    <subcellularLocation>
        <location evidence="1">Membrane</location>
        <topology evidence="1">Multi-pass membrane protein</topology>
    </subcellularLocation>
</comment>
<keyword evidence="4 8" id="KW-0812">Transmembrane</keyword>
<dbReference type="InterPro" id="IPR002524">
    <property type="entry name" value="Cation_efflux"/>
</dbReference>
<proteinExistence type="inferred from homology"/>
<organism evidence="11 12">
    <name type="scientific">Methylobrevis albus</name>
    <dbReference type="NCBI Taxonomy" id="2793297"/>
    <lineage>
        <taxon>Bacteria</taxon>
        <taxon>Pseudomonadati</taxon>
        <taxon>Pseudomonadota</taxon>
        <taxon>Alphaproteobacteria</taxon>
        <taxon>Hyphomicrobiales</taxon>
        <taxon>Pleomorphomonadaceae</taxon>
        <taxon>Methylobrevis</taxon>
    </lineage>
</organism>
<dbReference type="NCBIfam" id="TIGR01297">
    <property type="entry name" value="CDF"/>
    <property type="match status" value="1"/>
</dbReference>
<dbReference type="Gene3D" id="1.20.1510.10">
    <property type="entry name" value="Cation efflux protein transmembrane domain"/>
    <property type="match status" value="1"/>
</dbReference>
<evidence type="ECO:0000256" key="3">
    <source>
        <dbReference type="ARBA" id="ARBA00022448"/>
    </source>
</evidence>
<dbReference type="InterPro" id="IPR050291">
    <property type="entry name" value="CDF_Transporter"/>
</dbReference>
<feature type="transmembrane region" description="Helical" evidence="8">
    <location>
        <begin position="221"/>
        <end position="238"/>
    </location>
</feature>
<dbReference type="PANTHER" id="PTHR43840:SF15">
    <property type="entry name" value="MITOCHONDRIAL METAL TRANSPORTER 1-RELATED"/>
    <property type="match status" value="1"/>
</dbReference>
<feature type="transmembrane region" description="Helical" evidence="8">
    <location>
        <begin position="120"/>
        <end position="141"/>
    </location>
</feature>
<dbReference type="InterPro" id="IPR058533">
    <property type="entry name" value="Cation_efflux_TM"/>
</dbReference>
<comment type="caution">
    <text evidence="11">The sequence shown here is derived from an EMBL/GenBank/DDBJ whole genome shotgun (WGS) entry which is preliminary data.</text>
</comment>
<name>A0A931MXW3_9HYPH</name>
<dbReference type="InterPro" id="IPR036837">
    <property type="entry name" value="Cation_efflux_CTD_sf"/>
</dbReference>
<dbReference type="GO" id="GO:0015086">
    <property type="term" value="F:cadmium ion transmembrane transporter activity"/>
    <property type="evidence" value="ECO:0007669"/>
    <property type="project" value="TreeGrafter"/>
</dbReference>
<evidence type="ECO:0000259" key="9">
    <source>
        <dbReference type="Pfam" id="PF01545"/>
    </source>
</evidence>
<accession>A0A931MXW3</accession>
<feature type="transmembrane region" description="Helical" evidence="8">
    <location>
        <begin position="191"/>
        <end position="215"/>
    </location>
</feature>
<dbReference type="AlphaFoldDB" id="A0A931MXW3"/>
<dbReference type="SUPFAM" id="SSF161111">
    <property type="entry name" value="Cation efflux protein transmembrane domain-like"/>
    <property type="match status" value="1"/>
</dbReference>
<protein>
    <submittedName>
        <fullName evidence="11">Cation diffusion facilitator family transporter</fullName>
    </submittedName>
</protein>
<feature type="region of interest" description="Disordered" evidence="7">
    <location>
        <begin position="1"/>
        <end position="21"/>
    </location>
</feature>
<evidence type="ECO:0000256" key="6">
    <source>
        <dbReference type="ARBA" id="ARBA00023136"/>
    </source>
</evidence>
<evidence type="ECO:0000256" key="5">
    <source>
        <dbReference type="ARBA" id="ARBA00022989"/>
    </source>
</evidence>
<evidence type="ECO:0000313" key="11">
    <source>
        <dbReference type="EMBL" id="MBH0239708.1"/>
    </source>
</evidence>
<dbReference type="EMBL" id="JADZLT010000056">
    <property type="protein sequence ID" value="MBH0239708.1"/>
    <property type="molecule type" value="Genomic_DNA"/>
</dbReference>
<dbReference type="Proteomes" id="UP000631694">
    <property type="component" value="Unassembled WGS sequence"/>
</dbReference>
<feature type="domain" description="Cation efflux protein cytoplasmic" evidence="10">
    <location>
        <begin position="361"/>
        <end position="407"/>
    </location>
</feature>
<dbReference type="Pfam" id="PF16916">
    <property type="entry name" value="ZT_dimer"/>
    <property type="match status" value="2"/>
</dbReference>
<dbReference type="InterPro" id="IPR027470">
    <property type="entry name" value="Cation_efflux_CTD"/>
</dbReference>
<dbReference type="InterPro" id="IPR027469">
    <property type="entry name" value="Cation_efflux_TMD_sf"/>
</dbReference>
<keyword evidence="3" id="KW-0813">Transport</keyword>
<feature type="transmembrane region" description="Helical" evidence="8">
    <location>
        <begin position="51"/>
        <end position="76"/>
    </location>
</feature>
<evidence type="ECO:0000256" key="7">
    <source>
        <dbReference type="SAM" id="MobiDB-lite"/>
    </source>
</evidence>
<evidence type="ECO:0000313" key="12">
    <source>
        <dbReference type="Proteomes" id="UP000631694"/>
    </source>
</evidence>
<evidence type="ECO:0000256" key="4">
    <source>
        <dbReference type="ARBA" id="ARBA00022692"/>
    </source>
</evidence>
<gene>
    <name evidence="11" type="ORF">I5731_17950</name>
</gene>
<sequence>MRLRPAPRPTRGGHASVPLPRTVPCRIGRVPTVDAVPRSRREGLLTKKERVALISLVASLSLAGAKLAVGLMIGSLALITDAFHSGTDFLATAITLIAVRYSDRPADDNHPYGHGKFESVAALAEATLLLLLAGGVMVEAVRRLFEVAPPPNLSWIAFAVLGVEIVINTWRARALSRVAKETGSKALAADALHFGSDVISSFAVIGGFLLTLAGFWWGDPAAAIAVAVLIAVLALRLMKNTVDELVDAVPAGLVKALTRAIEDLPGVVTVAAVRVRHVGPKSFVEVAVDVPRTFGFEGIAALEAAVRRAVETDVAGANVVFNARPIAVDDETVRERVLLAASRVGIPVHHVTIQHLAADLGGRLSISLDIEVAGDLPLGEAHEEASAVEEAIRAELGYDIEVETHLESLMPDLLPGAAADPATAEAIRADLAAAAGPHAITDVHNVRVRILGDGLFVAFHCRLPGATKTAVVHEAVDGLERAVRAKWPEILRIVGHPEPVRV</sequence>
<dbReference type="GO" id="GO:0006882">
    <property type="term" value="P:intracellular zinc ion homeostasis"/>
    <property type="evidence" value="ECO:0007669"/>
    <property type="project" value="TreeGrafter"/>
</dbReference>